<sequence>MDQNAGSFLAMRRLSGGGIVHHHHSSPGTRVAPLFECLIALCL</sequence>
<dbReference type="EMBL" id="JACEFO010000129">
    <property type="protein sequence ID" value="KAF8780582.1"/>
    <property type="molecule type" value="Genomic_DNA"/>
</dbReference>
<organism evidence="1 2">
    <name type="scientific">Digitaria exilis</name>
    <dbReference type="NCBI Taxonomy" id="1010633"/>
    <lineage>
        <taxon>Eukaryota</taxon>
        <taxon>Viridiplantae</taxon>
        <taxon>Streptophyta</taxon>
        <taxon>Embryophyta</taxon>
        <taxon>Tracheophyta</taxon>
        <taxon>Spermatophyta</taxon>
        <taxon>Magnoliopsida</taxon>
        <taxon>Liliopsida</taxon>
        <taxon>Poales</taxon>
        <taxon>Poaceae</taxon>
        <taxon>PACMAD clade</taxon>
        <taxon>Panicoideae</taxon>
        <taxon>Panicodae</taxon>
        <taxon>Paniceae</taxon>
        <taxon>Anthephorinae</taxon>
        <taxon>Digitaria</taxon>
    </lineage>
</organism>
<reference evidence="1" key="1">
    <citation type="submission" date="2020-07" db="EMBL/GenBank/DDBJ databases">
        <title>Genome sequence and genetic diversity analysis of an under-domesticated orphan crop, white fonio (Digitaria exilis).</title>
        <authorList>
            <person name="Bennetzen J.L."/>
            <person name="Chen S."/>
            <person name="Ma X."/>
            <person name="Wang X."/>
            <person name="Yssel A.E.J."/>
            <person name="Chaluvadi S.R."/>
            <person name="Johnson M."/>
            <person name="Gangashetty P."/>
            <person name="Hamidou F."/>
            <person name="Sanogo M.D."/>
            <person name="Zwaenepoel A."/>
            <person name="Wallace J."/>
            <person name="Van De Peer Y."/>
            <person name="Van Deynze A."/>
        </authorList>
    </citation>
    <scope>NUCLEOTIDE SEQUENCE</scope>
    <source>
        <tissue evidence="1">Leaves</tissue>
    </source>
</reference>
<dbReference type="Proteomes" id="UP000636709">
    <property type="component" value="Unassembled WGS sequence"/>
</dbReference>
<accession>A0A835KW05</accession>
<evidence type="ECO:0000313" key="1">
    <source>
        <dbReference type="EMBL" id="KAF8780582.1"/>
    </source>
</evidence>
<comment type="caution">
    <text evidence="1">The sequence shown here is derived from an EMBL/GenBank/DDBJ whole genome shotgun (WGS) entry which is preliminary data.</text>
</comment>
<proteinExistence type="predicted"/>
<protein>
    <submittedName>
        <fullName evidence="1">Uncharacterized protein</fullName>
    </submittedName>
</protein>
<evidence type="ECO:0000313" key="2">
    <source>
        <dbReference type="Proteomes" id="UP000636709"/>
    </source>
</evidence>
<dbReference type="AlphaFoldDB" id="A0A835KW05"/>
<gene>
    <name evidence="1" type="ORF">HU200_001369</name>
</gene>
<keyword evidence="2" id="KW-1185">Reference proteome</keyword>
<name>A0A835KW05_9POAL</name>